<name>A0ABP7WFF2_9SPHI</name>
<dbReference type="InterPro" id="IPR018062">
    <property type="entry name" value="HTH_AraC-typ_CS"/>
</dbReference>
<feature type="domain" description="HTH araC/xylS-type" evidence="4">
    <location>
        <begin position="57"/>
        <end position="161"/>
    </location>
</feature>
<protein>
    <recommendedName>
        <fullName evidence="4">HTH araC/xylS-type domain-containing protein</fullName>
    </recommendedName>
</protein>
<keyword evidence="3" id="KW-0804">Transcription</keyword>
<dbReference type="PANTHER" id="PTHR43280:SF2">
    <property type="entry name" value="HTH-TYPE TRANSCRIPTIONAL REGULATOR EXSA"/>
    <property type="match status" value="1"/>
</dbReference>
<dbReference type="Gene3D" id="1.10.10.60">
    <property type="entry name" value="Homeodomain-like"/>
    <property type="match status" value="1"/>
</dbReference>
<evidence type="ECO:0000256" key="3">
    <source>
        <dbReference type="ARBA" id="ARBA00023163"/>
    </source>
</evidence>
<dbReference type="SMART" id="SM00342">
    <property type="entry name" value="HTH_ARAC"/>
    <property type="match status" value="1"/>
</dbReference>
<organism evidence="5 6">
    <name type="scientific">Mucilaginibacter panaciglaebae</name>
    <dbReference type="NCBI Taxonomy" id="502331"/>
    <lineage>
        <taxon>Bacteria</taxon>
        <taxon>Pseudomonadati</taxon>
        <taxon>Bacteroidota</taxon>
        <taxon>Sphingobacteriia</taxon>
        <taxon>Sphingobacteriales</taxon>
        <taxon>Sphingobacteriaceae</taxon>
        <taxon>Mucilaginibacter</taxon>
    </lineage>
</organism>
<accession>A0ABP7WFF2</accession>
<proteinExistence type="predicted"/>
<reference evidence="6" key="1">
    <citation type="journal article" date="2019" name="Int. J. Syst. Evol. Microbiol.">
        <title>The Global Catalogue of Microorganisms (GCM) 10K type strain sequencing project: providing services to taxonomists for standard genome sequencing and annotation.</title>
        <authorList>
            <consortium name="The Broad Institute Genomics Platform"/>
            <consortium name="The Broad Institute Genome Sequencing Center for Infectious Disease"/>
            <person name="Wu L."/>
            <person name="Ma J."/>
        </authorList>
    </citation>
    <scope>NUCLEOTIDE SEQUENCE [LARGE SCALE GENOMIC DNA]</scope>
    <source>
        <strain evidence="6">JCM 17085</strain>
    </source>
</reference>
<evidence type="ECO:0000259" key="4">
    <source>
        <dbReference type="PROSITE" id="PS01124"/>
    </source>
</evidence>
<dbReference type="PANTHER" id="PTHR43280">
    <property type="entry name" value="ARAC-FAMILY TRANSCRIPTIONAL REGULATOR"/>
    <property type="match status" value="1"/>
</dbReference>
<evidence type="ECO:0000313" key="5">
    <source>
        <dbReference type="EMBL" id="GAA4087780.1"/>
    </source>
</evidence>
<dbReference type="EMBL" id="BAABCV010000002">
    <property type="protein sequence ID" value="GAA4087780.1"/>
    <property type="molecule type" value="Genomic_DNA"/>
</dbReference>
<keyword evidence="6" id="KW-1185">Reference proteome</keyword>
<dbReference type="InterPro" id="IPR009057">
    <property type="entry name" value="Homeodomain-like_sf"/>
</dbReference>
<dbReference type="InterPro" id="IPR018060">
    <property type="entry name" value="HTH_AraC"/>
</dbReference>
<evidence type="ECO:0000313" key="6">
    <source>
        <dbReference type="Proteomes" id="UP001500841"/>
    </source>
</evidence>
<gene>
    <name evidence="5" type="ORF">GCM10022392_06180</name>
</gene>
<dbReference type="Pfam" id="PF12833">
    <property type="entry name" value="HTH_18"/>
    <property type="match status" value="1"/>
</dbReference>
<keyword evidence="2" id="KW-0238">DNA-binding</keyword>
<evidence type="ECO:0000256" key="2">
    <source>
        <dbReference type="ARBA" id="ARBA00023125"/>
    </source>
</evidence>
<keyword evidence="1" id="KW-0805">Transcription regulation</keyword>
<sequence length="172" mass="19687">MAVQKVFFHEGITPTDITLGEVQLNSELPVSAIEKLDISLKKLGFEIIDDRKSRIIERIKNLIITLVHHSDGPLNINISDYLSAEMNYEYNYLSNLFSEVEGNTIEKFFISQKIEKIKELLTYDELTLSQIAFKLGYSSVAYLSTQFKKATGLTPSYFKAIKANKRNRIEDL</sequence>
<comment type="caution">
    <text evidence="5">The sequence shown here is derived from an EMBL/GenBank/DDBJ whole genome shotgun (WGS) entry which is preliminary data.</text>
</comment>
<dbReference type="PROSITE" id="PS00041">
    <property type="entry name" value="HTH_ARAC_FAMILY_1"/>
    <property type="match status" value="1"/>
</dbReference>
<dbReference type="PROSITE" id="PS01124">
    <property type="entry name" value="HTH_ARAC_FAMILY_2"/>
    <property type="match status" value="1"/>
</dbReference>
<evidence type="ECO:0000256" key="1">
    <source>
        <dbReference type="ARBA" id="ARBA00023015"/>
    </source>
</evidence>
<dbReference type="SUPFAM" id="SSF46689">
    <property type="entry name" value="Homeodomain-like"/>
    <property type="match status" value="1"/>
</dbReference>
<dbReference type="Proteomes" id="UP001500841">
    <property type="component" value="Unassembled WGS sequence"/>
</dbReference>